<feature type="non-terminal residue" evidence="1">
    <location>
        <position position="111"/>
    </location>
</feature>
<accession>A0ACA9P532</accession>
<keyword evidence="2" id="KW-1185">Reference proteome</keyword>
<evidence type="ECO:0000313" key="1">
    <source>
        <dbReference type="EMBL" id="CAG8690072.1"/>
    </source>
</evidence>
<dbReference type="Proteomes" id="UP000789702">
    <property type="component" value="Unassembled WGS sequence"/>
</dbReference>
<organism evidence="1 2">
    <name type="scientific">Dentiscutata heterogama</name>
    <dbReference type="NCBI Taxonomy" id="1316150"/>
    <lineage>
        <taxon>Eukaryota</taxon>
        <taxon>Fungi</taxon>
        <taxon>Fungi incertae sedis</taxon>
        <taxon>Mucoromycota</taxon>
        <taxon>Glomeromycotina</taxon>
        <taxon>Glomeromycetes</taxon>
        <taxon>Diversisporales</taxon>
        <taxon>Gigasporaceae</taxon>
        <taxon>Dentiscutata</taxon>
    </lineage>
</organism>
<gene>
    <name evidence="1" type="ORF">DHETER_LOCUS11206</name>
</gene>
<reference evidence="1" key="1">
    <citation type="submission" date="2021-06" db="EMBL/GenBank/DDBJ databases">
        <authorList>
            <person name="Kallberg Y."/>
            <person name="Tangrot J."/>
            <person name="Rosling A."/>
        </authorList>
    </citation>
    <scope>NUCLEOTIDE SEQUENCE</scope>
    <source>
        <strain evidence="1">IL203A</strain>
    </source>
</reference>
<evidence type="ECO:0000313" key="2">
    <source>
        <dbReference type="Proteomes" id="UP000789702"/>
    </source>
</evidence>
<protein>
    <submittedName>
        <fullName evidence="1">9474_t:CDS:1</fullName>
    </submittedName>
</protein>
<dbReference type="EMBL" id="CAJVPU010023841">
    <property type="protein sequence ID" value="CAG8690072.1"/>
    <property type="molecule type" value="Genomic_DNA"/>
</dbReference>
<sequence length="111" mass="13147">MSSTQTYLILMETVRLKHQCLLVSSTYSNGTPGRQLRVFKKGQAIKPYFMDPYKEMDFVDALSRAPRYERLLPTVRIERRIRYIGIFEKNEIDNLKNNYPPLTIGHDWSFE</sequence>
<proteinExistence type="predicted"/>
<comment type="caution">
    <text evidence="1">The sequence shown here is derived from an EMBL/GenBank/DDBJ whole genome shotgun (WGS) entry which is preliminary data.</text>
</comment>
<name>A0ACA9P532_9GLOM</name>